<dbReference type="EMBL" id="CP001277">
    <property type="protein sequence ID" value="ACQ68200.1"/>
    <property type="molecule type" value="Genomic_DNA"/>
</dbReference>
<dbReference type="KEGG" id="hde:HDEF_2054"/>
<keyword evidence="3" id="KW-1185">Reference proteome</keyword>
<dbReference type="KEGG" id="hde:HDEF_1586"/>
<evidence type="ECO:0000313" key="2">
    <source>
        <dbReference type="EMBL" id="ACQ68622.1"/>
    </source>
</evidence>
<protein>
    <submittedName>
        <fullName evidence="1">Uncharacterized protein</fullName>
    </submittedName>
</protein>
<organism evidence="1 3">
    <name type="scientific">Hamiltonella defensa subsp. Acyrthosiphon pisum (strain 5AT)</name>
    <dbReference type="NCBI Taxonomy" id="572265"/>
    <lineage>
        <taxon>Bacteria</taxon>
        <taxon>Pseudomonadati</taxon>
        <taxon>Pseudomonadota</taxon>
        <taxon>Gammaproteobacteria</taxon>
        <taxon>Enterobacterales</taxon>
        <taxon>Enterobacteriaceae</taxon>
        <taxon>aphid secondary symbionts</taxon>
        <taxon>Candidatus Williamhamiltonella</taxon>
    </lineage>
</organism>
<dbReference type="Proteomes" id="UP000002334">
    <property type="component" value="Chromosome"/>
</dbReference>
<accession>C4K6K7</accession>
<dbReference type="STRING" id="572265.HDEF_1586"/>
<evidence type="ECO:0000313" key="3">
    <source>
        <dbReference type="Proteomes" id="UP000002334"/>
    </source>
</evidence>
<dbReference type="HOGENOM" id="CLU_3403902_0_0_6"/>
<proteinExistence type="predicted"/>
<dbReference type="AlphaFoldDB" id="C4K6K7"/>
<dbReference type="EMBL" id="CP001277">
    <property type="protein sequence ID" value="ACQ68622.1"/>
    <property type="molecule type" value="Genomic_DNA"/>
</dbReference>
<evidence type="ECO:0000313" key="1">
    <source>
        <dbReference type="EMBL" id="ACQ68200.1"/>
    </source>
</evidence>
<reference evidence="1 3" key="1">
    <citation type="journal article" date="2009" name="Proc. Natl. Acad. Sci. U.S.A.">
        <title>Hamiltonella defensa, genome evolution of protective bacterial endosymbiont from pathogenic ancestors.</title>
        <authorList>
            <person name="Degnan P.H."/>
            <person name="Yu Y."/>
            <person name="Sisneros N."/>
            <person name="Wing R.A."/>
            <person name="Moran N.A."/>
        </authorList>
    </citation>
    <scope>NUCLEOTIDE SEQUENCE [LARGE SCALE GENOMIC DNA]</scope>
    <source>
        <strain evidence="3">5AT</strain>
        <strain evidence="1">T5A</strain>
    </source>
</reference>
<gene>
    <name evidence="1" type="ordered locus">HDEF_1586</name>
    <name evidence="2" type="ordered locus">HDEF_2054</name>
</gene>
<sequence length="30" mass="3568">MTATLLTRRERVFLCRHSCFISMVDWIGQP</sequence>
<name>C4K6K7_HAMD5</name>